<dbReference type="PANTHER" id="PTHR30093:SF2">
    <property type="entry name" value="TYPE II SECRETION SYSTEM PROTEIN H"/>
    <property type="match status" value="1"/>
</dbReference>
<dbReference type="PANTHER" id="PTHR30093">
    <property type="entry name" value="GENERAL SECRETION PATHWAY PROTEIN G"/>
    <property type="match status" value="1"/>
</dbReference>
<dbReference type="Gene3D" id="3.30.700.10">
    <property type="entry name" value="Glycoprotein, Type 4 Pilin"/>
    <property type="match status" value="1"/>
</dbReference>
<dbReference type="Pfam" id="PF07596">
    <property type="entry name" value="SBP_bac_10"/>
    <property type="match status" value="1"/>
</dbReference>
<accession>A0A518G2A5</accession>
<evidence type="ECO:0000259" key="1">
    <source>
        <dbReference type="Pfam" id="PF07596"/>
    </source>
</evidence>
<organism evidence="2 3">
    <name type="scientific">Aureliella helgolandensis</name>
    <dbReference type="NCBI Taxonomy" id="2527968"/>
    <lineage>
        <taxon>Bacteria</taxon>
        <taxon>Pseudomonadati</taxon>
        <taxon>Planctomycetota</taxon>
        <taxon>Planctomycetia</taxon>
        <taxon>Pirellulales</taxon>
        <taxon>Pirellulaceae</taxon>
        <taxon>Aureliella</taxon>
    </lineage>
</organism>
<feature type="domain" description="DUF1559" evidence="1">
    <location>
        <begin position="32"/>
        <end position="319"/>
    </location>
</feature>
<dbReference type="Proteomes" id="UP000318017">
    <property type="component" value="Chromosome"/>
</dbReference>
<dbReference type="InterPro" id="IPR027558">
    <property type="entry name" value="Pre_pil_HX9DG_C"/>
</dbReference>
<dbReference type="PROSITE" id="PS00409">
    <property type="entry name" value="PROKAR_NTER_METHYL"/>
    <property type="match status" value="1"/>
</dbReference>
<name>A0A518G2A5_9BACT</name>
<dbReference type="KEGG" id="ahel:Q31a_10140"/>
<sequence length="352" mass="37190">MGVRKRGFTLVELLVVIAIIGILVGLLLPAVQAAREAARRLQCTNHLKQFGLALHNYADTYKKFPHGSGGPGHATNRLNAMVGLLPFVEESNLFNLINSPQTFGATEFPAGGTSPWNQNYDLWGSQFQVKGMNCPSDAPVGDPRGGRWGGGAAATTSYSFCHGDHVTGVQNQGSYKGRGMFGTRSYASFGQLSDGTSNTMAISERCFPKGDRSVFGHTVEGLVGLEDNPALCLAQINRATREYLPSANVSGYRTGGTRAYDGMPIYTGFNAILPPNSPSCLVGNINTRGVMTAQSWHTGGVNCVFGDGSVRFISETIDAGNAGAPEQLSGPSPYGVWGALGTINGGEVANEF</sequence>
<dbReference type="InterPro" id="IPR012902">
    <property type="entry name" value="N_methyl_site"/>
</dbReference>
<dbReference type="AlphaFoldDB" id="A0A518G2A5"/>
<evidence type="ECO:0000313" key="3">
    <source>
        <dbReference type="Proteomes" id="UP000318017"/>
    </source>
</evidence>
<dbReference type="SUPFAM" id="SSF54523">
    <property type="entry name" value="Pili subunits"/>
    <property type="match status" value="1"/>
</dbReference>
<evidence type="ECO:0000313" key="2">
    <source>
        <dbReference type="EMBL" id="QDV22728.1"/>
    </source>
</evidence>
<protein>
    <submittedName>
        <fullName evidence="2">Type II secretion system protein G</fullName>
    </submittedName>
</protein>
<dbReference type="Pfam" id="PF07963">
    <property type="entry name" value="N_methyl"/>
    <property type="match status" value="1"/>
</dbReference>
<dbReference type="EMBL" id="CP036298">
    <property type="protein sequence ID" value="QDV22728.1"/>
    <property type="molecule type" value="Genomic_DNA"/>
</dbReference>
<dbReference type="NCBIfam" id="TIGR04294">
    <property type="entry name" value="pre_pil_HX9DG"/>
    <property type="match status" value="1"/>
</dbReference>
<gene>
    <name evidence="2" type="primary">pulG_1</name>
    <name evidence="2" type="ORF">Q31a_10140</name>
</gene>
<proteinExistence type="predicted"/>
<reference evidence="2 3" key="1">
    <citation type="submission" date="2019-02" db="EMBL/GenBank/DDBJ databases">
        <title>Deep-cultivation of Planctomycetes and their phenomic and genomic characterization uncovers novel biology.</title>
        <authorList>
            <person name="Wiegand S."/>
            <person name="Jogler M."/>
            <person name="Boedeker C."/>
            <person name="Pinto D."/>
            <person name="Vollmers J."/>
            <person name="Rivas-Marin E."/>
            <person name="Kohn T."/>
            <person name="Peeters S.H."/>
            <person name="Heuer A."/>
            <person name="Rast P."/>
            <person name="Oberbeckmann S."/>
            <person name="Bunk B."/>
            <person name="Jeske O."/>
            <person name="Meyerdierks A."/>
            <person name="Storesund J.E."/>
            <person name="Kallscheuer N."/>
            <person name="Luecker S."/>
            <person name="Lage O.M."/>
            <person name="Pohl T."/>
            <person name="Merkel B.J."/>
            <person name="Hornburger P."/>
            <person name="Mueller R.-W."/>
            <person name="Bruemmer F."/>
            <person name="Labrenz M."/>
            <person name="Spormann A.M."/>
            <person name="Op den Camp H."/>
            <person name="Overmann J."/>
            <person name="Amann R."/>
            <person name="Jetten M.S.M."/>
            <person name="Mascher T."/>
            <person name="Medema M.H."/>
            <person name="Devos D.P."/>
            <person name="Kaster A.-K."/>
            <person name="Ovreas L."/>
            <person name="Rohde M."/>
            <person name="Galperin M.Y."/>
            <person name="Jogler C."/>
        </authorList>
    </citation>
    <scope>NUCLEOTIDE SEQUENCE [LARGE SCALE GENOMIC DNA]</scope>
    <source>
        <strain evidence="2 3">Q31a</strain>
    </source>
</reference>
<dbReference type="RefSeq" id="WP_231691066.1">
    <property type="nucleotide sequence ID" value="NZ_CP036298.1"/>
</dbReference>
<keyword evidence="3" id="KW-1185">Reference proteome</keyword>
<dbReference type="InterPro" id="IPR045584">
    <property type="entry name" value="Pilin-like"/>
</dbReference>
<dbReference type="NCBIfam" id="TIGR02532">
    <property type="entry name" value="IV_pilin_GFxxxE"/>
    <property type="match status" value="1"/>
</dbReference>
<dbReference type="InterPro" id="IPR011453">
    <property type="entry name" value="DUF1559"/>
</dbReference>